<feature type="region of interest" description="Disordered" evidence="1">
    <location>
        <begin position="1"/>
        <end position="21"/>
    </location>
</feature>
<sequence length="270" mass="29970">MKGLDINNHDSPISTYAQHPIPIPAPDEVALKPVTASRKSDESPYIGRGARRNSCRSKCTARTKQAKTYAREDECRTKVGGRLQRGEKVDEEKRGIFRAVFKVMVLTDPAHPDQLNLTGVCIFNSQFSLVYVEGAAKVMRNYKRLMLHRIAWTGAARPRGGEAVELENPESDAEEPPSTGGADKGKGKDKADSTTAAAVDGGDEKVPEVKSLEDNACYLVWEGALRDREFNAFKARTCPTDREAKDVLGEKLKGYWVVAKNWKPEEEELY</sequence>
<gene>
    <name evidence="3" type="ORF">M413DRAFT_27158</name>
</gene>
<reference evidence="3 4" key="1">
    <citation type="submission" date="2014-04" db="EMBL/GenBank/DDBJ databases">
        <authorList>
            <consortium name="DOE Joint Genome Institute"/>
            <person name="Kuo A."/>
            <person name="Gay G."/>
            <person name="Dore J."/>
            <person name="Kohler A."/>
            <person name="Nagy L.G."/>
            <person name="Floudas D."/>
            <person name="Copeland A."/>
            <person name="Barry K.W."/>
            <person name="Cichocki N."/>
            <person name="Veneault-Fourrey C."/>
            <person name="LaButti K."/>
            <person name="Lindquist E.A."/>
            <person name="Lipzen A."/>
            <person name="Lundell T."/>
            <person name="Morin E."/>
            <person name="Murat C."/>
            <person name="Sun H."/>
            <person name="Tunlid A."/>
            <person name="Henrissat B."/>
            <person name="Grigoriev I.V."/>
            <person name="Hibbett D.S."/>
            <person name="Martin F."/>
            <person name="Nordberg H.P."/>
            <person name="Cantor M.N."/>
            <person name="Hua S.X."/>
        </authorList>
    </citation>
    <scope>NUCLEOTIDE SEQUENCE [LARGE SCALE GENOMIC DNA]</scope>
    <source>
        <strain evidence="4">h7</strain>
    </source>
</reference>
<evidence type="ECO:0000259" key="2">
    <source>
        <dbReference type="Pfam" id="PF06544"/>
    </source>
</evidence>
<dbReference type="CDD" id="cd24162">
    <property type="entry name" value="Prp3_C"/>
    <property type="match status" value="1"/>
</dbReference>
<keyword evidence="4" id="KW-1185">Reference proteome</keyword>
<dbReference type="Proteomes" id="UP000053424">
    <property type="component" value="Unassembled WGS sequence"/>
</dbReference>
<protein>
    <recommendedName>
        <fullName evidence="2">Small nuclear ribonucleoprotein Prp3 C-terminal domain-containing protein</fullName>
    </recommendedName>
</protein>
<dbReference type="Pfam" id="PF06544">
    <property type="entry name" value="Prp3_C"/>
    <property type="match status" value="1"/>
</dbReference>
<feature type="compositionally biased region" description="Acidic residues" evidence="1">
    <location>
        <begin position="164"/>
        <end position="175"/>
    </location>
</feature>
<dbReference type="InterPro" id="IPR010541">
    <property type="entry name" value="Prp3_C"/>
</dbReference>
<dbReference type="GO" id="GO:0046540">
    <property type="term" value="C:U4/U6 x U5 tri-snRNP complex"/>
    <property type="evidence" value="ECO:0007669"/>
    <property type="project" value="InterPro"/>
</dbReference>
<proteinExistence type="predicted"/>
<dbReference type="OrthoDB" id="10264544at2759"/>
<organism evidence="3 4">
    <name type="scientific">Hebeloma cylindrosporum</name>
    <dbReference type="NCBI Taxonomy" id="76867"/>
    <lineage>
        <taxon>Eukaryota</taxon>
        <taxon>Fungi</taxon>
        <taxon>Dikarya</taxon>
        <taxon>Basidiomycota</taxon>
        <taxon>Agaricomycotina</taxon>
        <taxon>Agaricomycetes</taxon>
        <taxon>Agaricomycetidae</taxon>
        <taxon>Agaricales</taxon>
        <taxon>Agaricineae</taxon>
        <taxon>Hymenogastraceae</taxon>
        <taxon>Hebeloma</taxon>
    </lineage>
</organism>
<reference evidence="4" key="2">
    <citation type="submission" date="2015-01" db="EMBL/GenBank/DDBJ databases">
        <title>Evolutionary Origins and Diversification of the Mycorrhizal Mutualists.</title>
        <authorList>
            <consortium name="DOE Joint Genome Institute"/>
            <consortium name="Mycorrhizal Genomics Consortium"/>
            <person name="Kohler A."/>
            <person name="Kuo A."/>
            <person name="Nagy L.G."/>
            <person name="Floudas D."/>
            <person name="Copeland A."/>
            <person name="Barry K.W."/>
            <person name="Cichocki N."/>
            <person name="Veneault-Fourrey C."/>
            <person name="LaButti K."/>
            <person name="Lindquist E.A."/>
            <person name="Lipzen A."/>
            <person name="Lundell T."/>
            <person name="Morin E."/>
            <person name="Murat C."/>
            <person name="Riley R."/>
            <person name="Ohm R."/>
            <person name="Sun H."/>
            <person name="Tunlid A."/>
            <person name="Henrissat B."/>
            <person name="Grigoriev I.V."/>
            <person name="Hibbett D.S."/>
            <person name="Martin F."/>
        </authorList>
    </citation>
    <scope>NUCLEOTIDE SEQUENCE [LARGE SCALE GENOMIC DNA]</scope>
    <source>
        <strain evidence="4">h7</strain>
    </source>
</reference>
<feature type="region of interest" description="Disordered" evidence="1">
    <location>
        <begin position="161"/>
        <end position="203"/>
    </location>
</feature>
<evidence type="ECO:0000256" key="1">
    <source>
        <dbReference type="SAM" id="MobiDB-lite"/>
    </source>
</evidence>
<dbReference type="PANTHER" id="PTHR14212:SF0">
    <property type="entry name" value="U4_U6 SMALL NUCLEAR RIBONUCLEOPROTEIN PRP3"/>
    <property type="match status" value="1"/>
</dbReference>
<dbReference type="AlphaFoldDB" id="A0A0C3CFH9"/>
<dbReference type="HOGENOM" id="CLU_1030793_0_0_1"/>
<dbReference type="InterPro" id="IPR027104">
    <property type="entry name" value="Prp3"/>
</dbReference>
<feature type="domain" description="Small nuclear ribonucleoprotein Prp3 C-terminal" evidence="2">
    <location>
        <begin position="113"/>
        <end position="258"/>
    </location>
</feature>
<feature type="compositionally biased region" description="Basic and acidic residues" evidence="1">
    <location>
        <begin position="183"/>
        <end position="192"/>
    </location>
</feature>
<name>A0A0C3CFH9_HEBCY</name>
<accession>A0A0C3CFH9</accession>
<dbReference type="EMBL" id="KN831778">
    <property type="protein sequence ID" value="KIM42381.1"/>
    <property type="molecule type" value="Genomic_DNA"/>
</dbReference>
<evidence type="ECO:0000313" key="3">
    <source>
        <dbReference type="EMBL" id="KIM42381.1"/>
    </source>
</evidence>
<dbReference type="PANTHER" id="PTHR14212">
    <property type="entry name" value="U4/U6-ASSOCIATED RNA SPLICING FACTOR-RELATED"/>
    <property type="match status" value="1"/>
</dbReference>
<evidence type="ECO:0000313" key="4">
    <source>
        <dbReference type="Proteomes" id="UP000053424"/>
    </source>
</evidence>
<dbReference type="GO" id="GO:0000398">
    <property type="term" value="P:mRNA splicing, via spliceosome"/>
    <property type="evidence" value="ECO:0007669"/>
    <property type="project" value="InterPro"/>
</dbReference>
<dbReference type="STRING" id="686832.A0A0C3CFH9"/>